<name>A0A8T3VWI2_METOL</name>
<evidence type="ECO:0000313" key="3">
    <source>
        <dbReference type="Proteomes" id="UP000732619"/>
    </source>
</evidence>
<dbReference type="EMBL" id="SUTG01000031">
    <property type="protein sequence ID" value="MBE6512818.1"/>
    <property type="molecule type" value="Genomic_DNA"/>
</dbReference>
<protein>
    <submittedName>
        <fullName evidence="2">SseB family protein</fullName>
    </submittedName>
</protein>
<dbReference type="AlphaFoldDB" id="A0A8T3VWI2"/>
<evidence type="ECO:0000259" key="1">
    <source>
        <dbReference type="Pfam" id="PF07179"/>
    </source>
</evidence>
<sequence>MNEIIDNYNVNAEMEIDNSELEDIMLIEPGMMTIADEEEFFRLLKEAKLFIPIHWEKEEVFNIEDQSVVDVIKPVPPLGFNFISLNLNDGGRALVAFTRKEIMKEIKLKKDHIVMNMRDLAKILYGFGDVFTSIIINPQTEHSIIVSTSRLIDLFKEKAKNPFIASLEQTLATLKSNSVKLDNHYMFFIRSDYEFMENEAVDGIFTAKMPLRACTDPHFQSNLPILHKIMMYEGQKILYTGKSDEVTDFNVLIAPGCEFQKFYDEDGDTSIWRCIKQPFYDNIEEEDDGEE</sequence>
<feature type="domain" description="SseB protein N-terminal" evidence="1">
    <location>
        <begin position="36"/>
        <end position="147"/>
    </location>
</feature>
<proteinExistence type="predicted"/>
<accession>A0A8T3VWI2</accession>
<dbReference type="Proteomes" id="UP000732619">
    <property type="component" value="Unassembled WGS sequence"/>
</dbReference>
<organism evidence="2 3">
    <name type="scientific">Methanobrevibacter olleyae</name>
    <dbReference type="NCBI Taxonomy" id="294671"/>
    <lineage>
        <taxon>Archaea</taxon>
        <taxon>Methanobacteriati</taxon>
        <taxon>Methanobacteriota</taxon>
        <taxon>Methanomada group</taxon>
        <taxon>Methanobacteria</taxon>
        <taxon>Methanobacteriales</taxon>
        <taxon>Methanobacteriaceae</taxon>
        <taxon>Methanobrevibacter</taxon>
    </lineage>
</organism>
<comment type="caution">
    <text evidence="2">The sequence shown here is derived from an EMBL/GenBank/DDBJ whole genome shotgun (WGS) entry which is preliminary data.</text>
</comment>
<reference evidence="2" key="1">
    <citation type="submission" date="2019-04" db="EMBL/GenBank/DDBJ databases">
        <title>Evolution of Biomass-Degrading Anaerobic Consortia Revealed by Metagenomics.</title>
        <authorList>
            <person name="Peng X."/>
        </authorList>
    </citation>
    <scope>NUCLEOTIDE SEQUENCE</scope>
    <source>
        <strain evidence="2">SIG14</strain>
    </source>
</reference>
<dbReference type="Pfam" id="PF07179">
    <property type="entry name" value="SseB"/>
    <property type="match status" value="1"/>
</dbReference>
<gene>
    <name evidence="2" type="ORF">E7Z75_06725</name>
</gene>
<evidence type="ECO:0000313" key="2">
    <source>
        <dbReference type="EMBL" id="MBE6512818.1"/>
    </source>
</evidence>
<dbReference type="InterPro" id="IPR009839">
    <property type="entry name" value="SseB_N"/>
</dbReference>